<dbReference type="GO" id="GO:0003677">
    <property type="term" value="F:DNA binding"/>
    <property type="evidence" value="ECO:0007669"/>
    <property type="project" value="UniProtKB-KW"/>
</dbReference>
<gene>
    <name evidence="5" type="ORF">E6W39_04690</name>
</gene>
<comment type="caution">
    <text evidence="5">The sequence shown here is derived from an EMBL/GenBank/DDBJ whole genome shotgun (WGS) entry which is preliminary data.</text>
</comment>
<dbReference type="Proteomes" id="UP000319103">
    <property type="component" value="Unassembled WGS sequence"/>
</dbReference>
<dbReference type="PROSITE" id="PS01117">
    <property type="entry name" value="HTH_MARR_1"/>
    <property type="match status" value="1"/>
</dbReference>
<keyword evidence="6" id="KW-1185">Reference proteome</keyword>
<dbReference type="Gene3D" id="1.10.10.10">
    <property type="entry name" value="Winged helix-like DNA-binding domain superfamily/Winged helix DNA-binding domain"/>
    <property type="match status" value="1"/>
</dbReference>
<dbReference type="PROSITE" id="PS50995">
    <property type="entry name" value="HTH_MARR_2"/>
    <property type="match status" value="1"/>
</dbReference>
<dbReference type="GO" id="GO:0003700">
    <property type="term" value="F:DNA-binding transcription factor activity"/>
    <property type="evidence" value="ECO:0007669"/>
    <property type="project" value="InterPro"/>
</dbReference>
<dbReference type="Pfam" id="PF01047">
    <property type="entry name" value="MarR"/>
    <property type="match status" value="1"/>
</dbReference>
<dbReference type="InterPro" id="IPR000835">
    <property type="entry name" value="HTH_MarR-typ"/>
</dbReference>
<dbReference type="SMART" id="SM00347">
    <property type="entry name" value="HTH_MARR"/>
    <property type="match status" value="1"/>
</dbReference>
<dbReference type="InterPro" id="IPR036388">
    <property type="entry name" value="WH-like_DNA-bd_sf"/>
</dbReference>
<evidence type="ECO:0000313" key="6">
    <source>
        <dbReference type="Proteomes" id="UP000319103"/>
    </source>
</evidence>
<accession>A0A540WDU9</accession>
<dbReference type="PRINTS" id="PR00598">
    <property type="entry name" value="HTHMARR"/>
</dbReference>
<evidence type="ECO:0000313" key="5">
    <source>
        <dbReference type="EMBL" id="TQF07138.1"/>
    </source>
</evidence>
<dbReference type="EMBL" id="VIGB01000003">
    <property type="protein sequence ID" value="TQF07138.1"/>
    <property type="molecule type" value="Genomic_DNA"/>
</dbReference>
<proteinExistence type="predicted"/>
<feature type="domain" description="HTH marR-type" evidence="4">
    <location>
        <begin position="17"/>
        <end position="149"/>
    </location>
</feature>
<dbReference type="PANTHER" id="PTHR42756:SF1">
    <property type="entry name" value="TRANSCRIPTIONAL REPRESSOR OF EMRAB OPERON"/>
    <property type="match status" value="1"/>
</dbReference>
<reference evidence="5 6" key="1">
    <citation type="submission" date="2019-06" db="EMBL/GenBank/DDBJ databases">
        <title>Description of Kitasatospora acidophila sp. nov. isolated from pine grove soil, and reclassification of Streptomyces novaecaesareae to Kitasatospora novaeceasareae comb. nov.</title>
        <authorList>
            <person name="Kim M.J."/>
        </authorList>
    </citation>
    <scope>NUCLEOTIDE SEQUENCE [LARGE SCALE GENOMIC DNA]</scope>
    <source>
        <strain evidence="5 6">MMS16-CNU292</strain>
    </source>
</reference>
<organism evidence="5 6">
    <name type="scientific">Kitasatospora acidiphila</name>
    <dbReference type="NCBI Taxonomy" id="2567942"/>
    <lineage>
        <taxon>Bacteria</taxon>
        <taxon>Bacillati</taxon>
        <taxon>Actinomycetota</taxon>
        <taxon>Actinomycetes</taxon>
        <taxon>Kitasatosporales</taxon>
        <taxon>Streptomycetaceae</taxon>
        <taxon>Kitasatospora</taxon>
    </lineage>
</organism>
<keyword evidence="2" id="KW-0238">DNA-binding</keyword>
<evidence type="ECO:0000256" key="2">
    <source>
        <dbReference type="ARBA" id="ARBA00023125"/>
    </source>
</evidence>
<sequence>MRAPGDWAYNQRVPAIRDTTSHAIARVSRLHRAAAERLLRRSGLHAGQELLMMLLWDHGPLPQGELIEQLGLDASTVTRMVQRLEQSGFVRRSRSATDRRAVIVAPTAAAQALREQVGEIWGELEGVTLAGLSAAEQGELARLLSLVEHNLT</sequence>
<dbReference type="OrthoDB" id="3176111at2"/>
<dbReference type="PANTHER" id="PTHR42756">
    <property type="entry name" value="TRANSCRIPTIONAL REGULATOR, MARR"/>
    <property type="match status" value="1"/>
</dbReference>
<dbReference type="InterPro" id="IPR023187">
    <property type="entry name" value="Tscrpt_reg_MarR-type_CS"/>
</dbReference>
<dbReference type="InterPro" id="IPR036390">
    <property type="entry name" value="WH_DNA-bd_sf"/>
</dbReference>
<evidence type="ECO:0000256" key="1">
    <source>
        <dbReference type="ARBA" id="ARBA00023015"/>
    </source>
</evidence>
<keyword evidence="1" id="KW-0805">Transcription regulation</keyword>
<dbReference type="AlphaFoldDB" id="A0A540WDU9"/>
<keyword evidence="3" id="KW-0804">Transcription</keyword>
<name>A0A540WDU9_9ACTN</name>
<evidence type="ECO:0000259" key="4">
    <source>
        <dbReference type="PROSITE" id="PS50995"/>
    </source>
</evidence>
<dbReference type="SUPFAM" id="SSF46785">
    <property type="entry name" value="Winged helix' DNA-binding domain"/>
    <property type="match status" value="1"/>
</dbReference>
<evidence type="ECO:0000256" key="3">
    <source>
        <dbReference type="ARBA" id="ARBA00023163"/>
    </source>
</evidence>
<protein>
    <submittedName>
        <fullName evidence="5">MarR family transcriptional regulator</fullName>
    </submittedName>
</protein>